<dbReference type="PROSITE" id="PS50156">
    <property type="entry name" value="SSD"/>
    <property type="match status" value="1"/>
</dbReference>
<keyword evidence="3 10" id="KW-1003">Cell membrane</keyword>
<evidence type="ECO:0000256" key="8">
    <source>
        <dbReference type="ARBA" id="ARBA00023010"/>
    </source>
</evidence>
<keyword evidence="2 10" id="KW-0813">Transport</keyword>
<dbReference type="NCBIfam" id="TIGR00966">
    <property type="entry name" value="transloc_SecF"/>
    <property type="match status" value="1"/>
</dbReference>
<dbReference type="HAMAP" id="MF_01464_B">
    <property type="entry name" value="SecF_B"/>
    <property type="match status" value="1"/>
</dbReference>
<feature type="transmembrane region" description="Helical" evidence="10">
    <location>
        <begin position="287"/>
        <end position="304"/>
    </location>
</feature>
<evidence type="ECO:0000256" key="5">
    <source>
        <dbReference type="ARBA" id="ARBA00022692"/>
    </source>
</evidence>
<keyword evidence="8 10" id="KW-0811">Translocation</keyword>
<dbReference type="InterPro" id="IPR022646">
    <property type="entry name" value="SecD/SecF_CS"/>
</dbReference>
<feature type="transmembrane region" description="Helical" evidence="10">
    <location>
        <begin position="12"/>
        <end position="31"/>
    </location>
</feature>
<dbReference type="InterPro" id="IPR048634">
    <property type="entry name" value="SecD_SecF_C"/>
</dbReference>
<keyword evidence="6 10" id="KW-0653">Protein transport</keyword>
<keyword evidence="9 10" id="KW-0472">Membrane</keyword>
<comment type="subunit">
    <text evidence="10">Forms a complex with SecD. Part of the essential Sec protein translocation apparatus which comprises SecA, SecYEG and auxiliary proteins SecDF. Other proteins may also be involved.</text>
</comment>
<evidence type="ECO:0000256" key="7">
    <source>
        <dbReference type="ARBA" id="ARBA00022989"/>
    </source>
</evidence>
<comment type="similarity">
    <text evidence="10">Belongs to the SecD/SecF family. SecF subfamily.</text>
</comment>
<dbReference type="SUPFAM" id="SSF82866">
    <property type="entry name" value="Multidrug efflux transporter AcrB transmembrane domain"/>
    <property type="match status" value="1"/>
</dbReference>
<dbReference type="Proteomes" id="UP000230852">
    <property type="component" value="Unassembled WGS sequence"/>
</dbReference>
<gene>
    <name evidence="10 12" type="primary">secF</name>
    <name evidence="12" type="ORF">COU28_02825</name>
</gene>
<keyword evidence="5 10" id="KW-0812">Transmembrane</keyword>
<comment type="subcellular location">
    <subcellularLocation>
        <location evidence="1 10">Cell membrane</location>
        <topology evidence="1 10">Multi-pass membrane protein</topology>
    </subcellularLocation>
</comment>
<evidence type="ECO:0000256" key="2">
    <source>
        <dbReference type="ARBA" id="ARBA00022448"/>
    </source>
</evidence>
<dbReference type="GO" id="GO:0043952">
    <property type="term" value="P:protein transport by the Sec complex"/>
    <property type="evidence" value="ECO:0007669"/>
    <property type="project" value="UniProtKB-UniRule"/>
</dbReference>
<dbReference type="InterPro" id="IPR000731">
    <property type="entry name" value="SSD"/>
</dbReference>
<comment type="caution">
    <text evidence="12">The sequence shown here is derived from an EMBL/GenBank/DDBJ whole genome shotgun (WGS) entry which is preliminary data.</text>
</comment>
<dbReference type="PANTHER" id="PTHR30081:SF8">
    <property type="entry name" value="PROTEIN TRANSLOCASE SUBUNIT SECF"/>
    <property type="match status" value="1"/>
</dbReference>
<evidence type="ECO:0000313" key="13">
    <source>
        <dbReference type="Proteomes" id="UP000230852"/>
    </source>
</evidence>
<evidence type="ECO:0000256" key="9">
    <source>
        <dbReference type="ARBA" id="ARBA00023136"/>
    </source>
</evidence>
<feature type="transmembrane region" description="Helical" evidence="10">
    <location>
        <begin position="203"/>
        <end position="229"/>
    </location>
</feature>
<evidence type="ECO:0000256" key="3">
    <source>
        <dbReference type="ARBA" id="ARBA00022475"/>
    </source>
</evidence>
<dbReference type="GO" id="GO:0015450">
    <property type="term" value="F:protein-transporting ATPase activity"/>
    <property type="evidence" value="ECO:0007669"/>
    <property type="project" value="InterPro"/>
</dbReference>
<proteinExistence type="inferred from homology"/>
<evidence type="ECO:0000259" key="11">
    <source>
        <dbReference type="PROSITE" id="PS50156"/>
    </source>
</evidence>
<dbReference type="Pfam" id="PF07549">
    <property type="entry name" value="Sec_GG"/>
    <property type="match status" value="1"/>
</dbReference>
<keyword evidence="4" id="KW-0997">Cell inner membrane</keyword>
<accession>A0A2H0TYB4</accession>
<dbReference type="Gene3D" id="1.20.1640.10">
    <property type="entry name" value="Multidrug efflux transporter AcrB transmembrane domain"/>
    <property type="match status" value="1"/>
</dbReference>
<sequence length="343" mass="38122">MINIVGKRNIFFTISGLWVGLSIIFVLVFGLKPGIDFTGGSLMEISFTSSRPSLNEMQAEFTDNTYGNVRVQPTESNGYILKMRFVSEEEHQAVLKKLRDKFEVVKDSVVNVSNDDSNDVKLKNVQVTAVASTTTETTTSTRQNTDSSENRLIEDRIETIGPAISSQLQQRSMEAAMAVIVAIVLYVAYAFRKVTKPVSSWKYGVTAVIALIHDVMGTIGVFALLGHFYGVEVDIPFVVAMLTIFGYSVNDTIVVFDRVRENLIKYGYEHFDDVVNKGVNETFSRSINTSFTTLLVLVALFFFGGSTIHYFSLALIIGIFLGTYSSIFLASPLLVVWQKMAKK</sequence>
<feature type="transmembrane region" description="Helical" evidence="10">
    <location>
        <begin position="235"/>
        <end position="256"/>
    </location>
</feature>
<feature type="transmembrane region" description="Helical" evidence="10">
    <location>
        <begin position="175"/>
        <end position="191"/>
    </location>
</feature>
<name>A0A2H0TYB4_9BACT</name>
<dbReference type="PRINTS" id="PR01755">
    <property type="entry name" value="SECFTRNLCASE"/>
</dbReference>
<dbReference type="GO" id="GO:0006605">
    <property type="term" value="P:protein targeting"/>
    <property type="evidence" value="ECO:0007669"/>
    <property type="project" value="UniProtKB-UniRule"/>
</dbReference>
<dbReference type="GO" id="GO:0005886">
    <property type="term" value="C:plasma membrane"/>
    <property type="evidence" value="ECO:0007669"/>
    <property type="project" value="UniProtKB-SubCell"/>
</dbReference>
<dbReference type="InterPro" id="IPR005665">
    <property type="entry name" value="SecF_bac"/>
</dbReference>
<comment type="function">
    <text evidence="10">Part of the Sec protein translocase complex. Interacts with the SecYEG preprotein conducting channel. SecDF uses the proton motive force (PMF) to complete protein translocation after the ATP-dependent function of SecA.</text>
</comment>
<reference evidence="13" key="1">
    <citation type="submission" date="2017-09" db="EMBL/GenBank/DDBJ databases">
        <title>Depth-based differentiation of microbial function through sediment-hosted aquifers and enrichment of novel symbionts in the deep terrestrial subsurface.</title>
        <authorList>
            <person name="Probst A.J."/>
            <person name="Ladd B."/>
            <person name="Jarett J.K."/>
            <person name="Geller-Mcgrath D.E."/>
            <person name="Sieber C.M.K."/>
            <person name="Emerson J.B."/>
            <person name="Anantharaman K."/>
            <person name="Thomas B.C."/>
            <person name="Malmstrom R."/>
            <person name="Stieglmeier M."/>
            <person name="Klingl A."/>
            <person name="Woyke T."/>
            <person name="Ryan C.M."/>
            <person name="Banfield J.F."/>
        </authorList>
    </citation>
    <scope>NUCLEOTIDE SEQUENCE [LARGE SCALE GENOMIC DNA]</scope>
</reference>
<dbReference type="PANTHER" id="PTHR30081">
    <property type="entry name" value="PROTEIN-EXPORT MEMBRANE PROTEIN SEC"/>
    <property type="match status" value="1"/>
</dbReference>
<dbReference type="AlphaFoldDB" id="A0A2H0TYB4"/>
<protein>
    <recommendedName>
        <fullName evidence="10">Protein-export membrane protein SecF</fullName>
    </recommendedName>
</protein>
<evidence type="ECO:0000313" key="12">
    <source>
        <dbReference type="EMBL" id="PIR78219.1"/>
    </source>
</evidence>
<dbReference type="NCBIfam" id="TIGR00916">
    <property type="entry name" value="2A0604s01"/>
    <property type="match status" value="1"/>
</dbReference>
<organism evidence="12 13">
    <name type="scientific">Candidatus Magasanikbacteria bacterium CG10_big_fil_rev_8_21_14_0_10_36_16</name>
    <dbReference type="NCBI Taxonomy" id="1974645"/>
    <lineage>
        <taxon>Bacteria</taxon>
        <taxon>Candidatus Magasanikiibacteriota</taxon>
    </lineage>
</organism>
<dbReference type="InterPro" id="IPR022813">
    <property type="entry name" value="SecD/SecF_arch_bac"/>
</dbReference>
<evidence type="ECO:0000256" key="10">
    <source>
        <dbReference type="HAMAP-Rule" id="MF_01464"/>
    </source>
</evidence>
<keyword evidence="7 10" id="KW-1133">Transmembrane helix</keyword>
<evidence type="ECO:0000256" key="6">
    <source>
        <dbReference type="ARBA" id="ARBA00022927"/>
    </source>
</evidence>
<dbReference type="EMBL" id="PFBU01000056">
    <property type="protein sequence ID" value="PIR78219.1"/>
    <property type="molecule type" value="Genomic_DNA"/>
</dbReference>
<feature type="transmembrane region" description="Helical" evidence="10">
    <location>
        <begin position="310"/>
        <end position="337"/>
    </location>
</feature>
<feature type="domain" description="SSD" evidence="11">
    <location>
        <begin position="172"/>
        <end position="336"/>
    </location>
</feature>
<evidence type="ECO:0000256" key="1">
    <source>
        <dbReference type="ARBA" id="ARBA00004651"/>
    </source>
</evidence>
<dbReference type="InterPro" id="IPR022645">
    <property type="entry name" value="SecD/SecF_bac"/>
</dbReference>
<evidence type="ECO:0000256" key="4">
    <source>
        <dbReference type="ARBA" id="ARBA00022519"/>
    </source>
</evidence>
<dbReference type="InterPro" id="IPR055344">
    <property type="entry name" value="SecD_SecF_C_bact"/>
</dbReference>
<dbReference type="Pfam" id="PF02355">
    <property type="entry name" value="SecD_SecF_C"/>
    <property type="match status" value="1"/>
</dbReference>
<dbReference type="GO" id="GO:0065002">
    <property type="term" value="P:intracellular protein transmembrane transport"/>
    <property type="evidence" value="ECO:0007669"/>
    <property type="project" value="UniProtKB-UniRule"/>
</dbReference>